<sequence length="288" mass="31284">MGREKKIGTGSDELAHPFPAQFGQGDRVALCVSYDGSAYHGWQSQRKPQVATVQETLEKALSSVANANVIVQCAGRTDTGVHASHQIVHFDSPSARGEKAWVRGGNTNLPSSIAIQWAKPVSAKFNARFSATARRYRYVILNRPARSAILSAGVTWQRYPLDEISMHEAAQALVGELDFTSYRAAACQSKTPMRNIHRVDVSRQGDLVIIDIQANAFLHHMVRNIAGVLMAIGTGAKPTVWAEEVLLAKDRSVAAATAPPHGLYLIGVTYPEEFELPAAQSGPHFLSM</sequence>
<dbReference type="Pfam" id="PF01416">
    <property type="entry name" value="PseudoU_synth_1"/>
    <property type="match status" value="2"/>
</dbReference>
<dbReference type="FunFam" id="3.30.70.580:FF:000001">
    <property type="entry name" value="tRNA pseudouridine synthase A"/>
    <property type="match status" value="1"/>
</dbReference>
<dbReference type="InterPro" id="IPR020095">
    <property type="entry name" value="PsdUridine_synth_TruA_C"/>
</dbReference>
<dbReference type="Gene3D" id="3.30.70.580">
    <property type="entry name" value="Pseudouridine synthase I, catalytic domain, N-terminal subdomain"/>
    <property type="match status" value="1"/>
</dbReference>
<dbReference type="Proteomes" id="UP000004931">
    <property type="component" value="Unassembled WGS sequence"/>
</dbReference>
<dbReference type="InterPro" id="IPR020103">
    <property type="entry name" value="PsdUridine_synth_cat_dom_sf"/>
</dbReference>
<dbReference type="EMBL" id="AAVT01000002">
    <property type="protein sequence ID" value="EAW31733.1"/>
    <property type="molecule type" value="Genomic_DNA"/>
</dbReference>
<keyword evidence="3 4" id="KW-0413">Isomerase</keyword>
<evidence type="ECO:0000256" key="1">
    <source>
        <dbReference type="ARBA" id="ARBA00009375"/>
    </source>
</evidence>
<dbReference type="Gene3D" id="3.30.70.660">
    <property type="entry name" value="Pseudouridine synthase I, catalytic domain, C-terminal subdomain"/>
    <property type="match status" value="1"/>
</dbReference>
<keyword evidence="2 4" id="KW-0819">tRNA processing</keyword>
<evidence type="ECO:0000256" key="6">
    <source>
        <dbReference type="PIRSR" id="PIRSR001430-2"/>
    </source>
</evidence>
<name>A0YB03_9GAMM</name>
<protein>
    <recommendedName>
        <fullName evidence="4">tRNA pseudouridine synthase A</fullName>
        <ecNumber evidence="4">5.4.99.12</ecNumber>
    </recommendedName>
    <alternativeName>
        <fullName evidence="4">tRNA pseudouridine(38-40) synthase</fullName>
    </alternativeName>
    <alternativeName>
        <fullName evidence="4">tRNA pseudouridylate synthase I</fullName>
    </alternativeName>
    <alternativeName>
        <fullName evidence="4">tRNA-uridine isomerase I</fullName>
    </alternativeName>
</protein>
<comment type="caution">
    <text evidence="9">The sequence shown here is derived from an EMBL/GenBank/DDBJ whole genome shotgun (WGS) entry which is preliminary data.</text>
</comment>
<proteinExistence type="inferred from homology"/>
<accession>A0YB03</accession>
<evidence type="ECO:0000256" key="4">
    <source>
        <dbReference type="HAMAP-Rule" id="MF_00171"/>
    </source>
</evidence>
<organism evidence="9 10">
    <name type="scientific">marine gamma proteobacterium HTCC2143</name>
    <dbReference type="NCBI Taxonomy" id="247633"/>
    <lineage>
        <taxon>Bacteria</taxon>
        <taxon>Pseudomonadati</taxon>
        <taxon>Pseudomonadota</taxon>
        <taxon>Gammaproteobacteria</taxon>
        <taxon>Cellvibrionales</taxon>
        <taxon>Spongiibacteraceae</taxon>
        <taxon>BD1-7 clade</taxon>
    </lineage>
</organism>
<evidence type="ECO:0000313" key="10">
    <source>
        <dbReference type="Proteomes" id="UP000004931"/>
    </source>
</evidence>
<evidence type="ECO:0000256" key="7">
    <source>
        <dbReference type="RuleBase" id="RU003792"/>
    </source>
</evidence>
<dbReference type="NCBIfam" id="TIGR00071">
    <property type="entry name" value="hisT_truA"/>
    <property type="match status" value="1"/>
</dbReference>
<feature type="domain" description="Pseudouridine synthase I TruA alpha/beta" evidence="8">
    <location>
        <begin position="169"/>
        <end position="271"/>
    </location>
</feature>
<evidence type="ECO:0000256" key="3">
    <source>
        <dbReference type="ARBA" id="ARBA00023235"/>
    </source>
</evidence>
<dbReference type="PANTHER" id="PTHR11142:SF0">
    <property type="entry name" value="TRNA PSEUDOURIDINE SYNTHASE-LIKE 1"/>
    <property type="match status" value="1"/>
</dbReference>
<keyword evidence="10" id="KW-1185">Reference proteome</keyword>
<feature type="domain" description="Pseudouridine synthase I TruA alpha/beta" evidence="8">
    <location>
        <begin position="31"/>
        <end position="129"/>
    </location>
</feature>
<comment type="similarity">
    <text evidence="1 4 7">Belongs to the tRNA pseudouridine synthase TruA family.</text>
</comment>
<evidence type="ECO:0000259" key="8">
    <source>
        <dbReference type="Pfam" id="PF01416"/>
    </source>
</evidence>
<evidence type="ECO:0000313" key="9">
    <source>
        <dbReference type="EMBL" id="EAW31733.1"/>
    </source>
</evidence>
<gene>
    <name evidence="4" type="primary">truA</name>
    <name evidence="9" type="ORF">GP2143_04765</name>
</gene>
<reference evidence="9 10" key="1">
    <citation type="journal article" date="2010" name="J. Bacteriol.">
        <title>Genome sequence of the oligotrophic marine Gammaproteobacterium HTCC2143, isolated from the Oregon Coast.</title>
        <authorList>
            <person name="Oh H.M."/>
            <person name="Kang I."/>
            <person name="Ferriera S."/>
            <person name="Giovannoni S.J."/>
            <person name="Cho J.C."/>
        </authorList>
    </citation>
    <scope>NUCLEOTIDE SEQUENCE [LARGE SCALE GENOMIC DNA]</scope>
    <source>
        <strain evidence="9 10">HTCC2143</strain>
    </source>
</reference>
<dbReference type="InterPro" id="IPR001406">
    <property type="entry name" value="PsdUridine_synth_TruA"/>
</dbReference>
<dbReference type="SUPFAM" id="SSF55120">
    <property type="entry name" value="Pseudouridine synthase"/>
    <property type="match status" value="1"/>
</dbReference>
<comment type="function">
    <text evidence="4">Formation of pseudouridine at positions 38, 39 and 40 in the anticodon stem and loop of transfer RNAs.</text>
</comment>
<feature type="active site" description="Nucleophile" evidence="4 5">
    <location>
        <position position="78"/>
    </location>
</feature>
<comment type="subunit">
    <text evidence="4">Homodimer.</text>
</comment>
<dbReference type="GO" id="GO:0031119">
    <property type="term" value="P:tRNA pseudouridine synthesis"/>
    <property type="evidence" value="ECO:0007669"/>
    <property type="project" value="UniProtKB-UniRule"/>
</dbReference>
<feature type="binding site" evidence="4 6">
    <location>
        <position position="136"/>
    </location>
    <ligand>
        <name>substrate</name>
    </ligand>
</feature>
<dbReference type="InterPro" id="IPR020094">
    <property type="entry name" value="TruA/RsuA/RluB/E/F_N"/>
</dbReference>
<dbReference type="PIRSF" id="PIRSF001430">
    <property type="entry name" value="tRNA_psdUrid_synth"/>
    <property type="match status" value="1"/>
</dbReference>
<dbReference type="eggNOG" id="COG0101">
    <property type="taxonomic scope" value="Bacteria"/>
</dbReference>
<dbReference type="HAMAP" id="MF_00171">
    <property type="entry name" value="TruA"/>
    <property type="match status" value="1"/>
</dbReference>
<dbReference type="GO" id="GO:0160147">
    <property type="term" value="F:tRNA pseudouridine(38-40) synthase activity"/>
    <property type="evidence" value="ECO:0007669"/>
    <property type="project" value="UniProtKB-EC"/>
</dbReference>
<evidence type="ECO:0000256" key="5">
    <source>
        <dbReference type="PIRSR" id="PIRSR001430-1"/>
    </source>
</evidence>
<dbReference type="CDD" id="cd02570">
    <property type="entry name" value="PseudoU_synth_EcTruA"/>
    <property type="match status" value="1"/>
</dbReference>
<comment type="catalytic activity">
    <reaction evidence="4 7">
        <text>uridine(38/39/40) in tRNA = pseudouridine(38/39/40) in tRNA</text>
        <dbReference type="Rhea" id="RHEA:22376"/>
        <dbReference type="Rhea" id="RHEA-COMP:10085"/>
        <dbReference type="Rhea" id="RHEA-COMP:10087"/>
        <dbReference type="ChEBI" id="CHEBI:65314"/>
        <dbReference type="ChEBI" id="CHEBI:65315"/>
        <dbReference type="EC" id="5.4.99.12"/>
    </reaction>
</comment>
<dbReference type="InterPro" id="IPR020097">
    <property type="entry name" value="PsdUridine_synth_TruA_a/b_dom"/>
</dbReference>
<dbReference type="PANTHER" id="PTHR11142">
    <property type="entry name" value="PSEUDOURIDYLATE SYNTHASE"/>
    <property type="match status" value="1"/>
</dbReference>
<dbReference type="GO" id="GO:0003723">
    <property type="term" value="F:RNA binding"/>
    <property type="evidence" value="ECO:0007669"/>
    <property type="project" value="InterPro"/>
</dbReference>
<evidence type="ECO:0000256" key="2">
    <source>
        <dbReference type="ARBA" id="ARBA00022694"/>
    </source>
</evidence>
<dbReference type="STRING" id="247633.GP2143_04765"/>
<comment type="caution">
    <text evidence="4">Lacks conserved residue(s) required for the propagation of feature annotation.</text>
</comment>
<dbReference type="AlphaFoldDB" id="A0YB03"/>
<dbReference type="EC" id="5.4.99.12" evidence="4"/>